<evidence type="ECO:0000313" key="3">
    <source>
        <dbReference type="EMBL" id="MEN3538881.1"/>
    </source>
</evidence>
<gene>
    <name evidence="3" type="ORF">AAH991_27475</name>
</gene>
<evidence type="ECO:0000256" key="1">
    <source>
        <dbReference type="SAM" id="MobiDB-lite"/>
    </source>
</evidence>
<dbReference type="CDD" id="cd21631">
    <property type="entry name" value="RHH_CopG_NikR-like"/>
    <property type="match status" value="1"/>
</dbReference>
<keyword evidence="4" id="KW-1185">Reference proteome</keyword>
<reference evidence="3 4" key="1">
    <citation type="submission" date="2024-05" db="EMBL/GenBank/DDBJ databases">
        <title>Microbispora sp.ZYX-F-249.</title>
        <authorList>
            <person name="Xie H."/>
        </authorList>
    </citation>
    <scope>NUCLEOTIDE SEQUENCE [LARGE SCALE GENOMIC DNA]</scope>
    <source>
        <strain evidence="3 4">ZYX-F-249</strain>
    </source>
</reference>
<dbReference type="RefSeq" id="WP_346228801.1">
    <property type="nucleotide sequence ID" value="NZ_JBDJAW010000026.1"/>
</dbReference>
<dbReference type="Pfam" id="PF03869">
    <property type="entry name" value="Arc"/>
    <property type="match status" value="1"/>
</dbReference>
<comment type="caution">
    <text evidence="3">The sequence shown here is derived from an EMBL/GenBank/DDBJ whole genome shotgun (WGS) entry which is preliminary data.</text>
</comment>
<dbReference type="EMBL" id="JBDJAW010000026">
    <property type="protein sequence ID" value="MEN3538881.1"/>
    <property type="molecule type" value="Genomic_DNA"/>
</dbReference>
<accession>A0ABV0AWB2</accession>
<dbReference type="Gene3D" id="1.10.1220.10">
    <property type="entry name" value="Met repressor-like"/>
    <property type="match status" value="1"/>
</dbReference>
<organism evidence="3 4">
    <name type="scientific">Microbispora maris</name>
    <dbReference type="NCBI Taxonomy" id="3144104"/>
    <lineage>
        <taxon>Bacteria</taxon>
        <taxon>Bacillati</taxon>
        <taxon>Actinomycetota</taxon>
        <taxon>Actinomycetes</taxon>
        <taxon>Streptosporangiales</taxon>
        <taxon>Streptosporangiaceae</taxon>
        <taxon>Microbispora</taxon>
    </lineage>
</organism>
<dbReference type="InterPro" id="IPR010985">
    <property type="entry name" value="Ribbon_hlx_hlx"/>
</dbReference>
<dbReference type="Proteomes" id="UP001447516">
    <property type="component" value="Unassembled WGS sequence"/>
</dbReference>
<evidence type="ECO:0000259" key="2">
    <source>
        <dbReference type="Pfam" id="PF03869"/>
    </source>
</evidence>
<dbReference type="SUPFAM" id="SSF47598">
    <property type="entry name" value="Ribbon-helix-helix"/>
    <property type="match status" value="1"/>
</dbReference>
<feature type="domain" description="Arc-like DNA binding" evidence="2">
    <location>
        <begin position="78"/>
        <end position="104"/>
    </location>
</feature>
<feature type="region of interest" description="Disordered" evidence="1">
    <location>
        <begin position="53"/>
        <end position="84"/>
    </location>
</feature>
<proteinExistence type="predicted"/>
<dbReference type="InterPro" id="IPR005569">
    <property type="entry name" value="Arc_DNA-bd_dom"/>
</dbReference>
<feature type="compositionally biased region" description="Low complexity" evidence="1">
    <location>
        <begin position="59"/>
        <end position="73"/>
    </location>
</feature>
<evidence type="ECO:0000313" key="4">
    <source>
        <dbReference type="Proteomes" id="UP001447516"/>
    </source>
</evidence>
<name>A0ABV0AWB2_9ACTN</name>
<dbReference type="InterPro" id="IPR013321">
    <property type="entry name" value="Arc_rbn_hlx_hlx"/>
</dbReference>
<sequence>MTEHEAAWPPADIELALDYDSDIDSDSEEIRDAKGNLITDEYVRDAISDVHRAIDEGRVPTPTGRPGRPSLTGESTHSPRVSFRVPEELRERAKARAEKEGKSLSALAREAFEQFLSAG</sequence>
<protein>
    <submittedName>
        <fullName evidence="3">Ribbon-helix-helix protein, CopG family</fullName>
    </submittedName>
</protein>